<evidence type="ECO:0008006" key="4">
    <source>
        <dbReference type="Google" id="ProtNLM"/>
    </source>
</evidence>
<name>A0ABX2ITY0_9RHOB</name>
<gene>
    <name evidence="2" type="ORF">HRQ87_16320</name>
</gene>
<evidence type="ECO:0000313" key="3">
    <source>
        <dbReference type="Proteomes" id="UP000777935"/>
    </source>
</evidence>
<keyword evidence="1" id="KW-0472">Membrane</keyword>
<reference evidence="2 3" key="1">
    <citation type="submission" date="2020-06" db="EMBL/GenBank/DDBJ databases">
        <title>Sulfitobacter algicola sp. nov., isolated from green algae.</title>
        <authorList>
            <person name="Wang C."/>
        </authorList>
    </citation>
    <scope>NUCLEOTIDE SEQUENCE [LARGE SCALE GENOMIC DNA]</scope>
    <source>
        <strain evidence="2 3">1151</strain>
    </source>
</reference>
<proteinExistence type="predicted"/>
<keyword evidence="1" id="KW-1133">Transmembrane helix</keyword>
<dbReference type="RefSeq" id="WP_174139512.1">
    <property type="nucleotide sequence ID" value="NZ_JABUFE010000012.1"/>
</dbReference>
<keyword evidence="3" id="KW-1185">Reference proteome</keyword>
<comment type="caution">
    <text evidence="2">The sequence shown here is derived from an EMBL/GenBank/DDBJ whole genome shotgun (WGS) entry which is preliminary data.</text>
</comment>
<organism evidence="2 3">
    <name type="scientific">Parasulfitobacter algicola</name>
    <dbReference type="NCBI Taxonomy" id="2614809"/>
    <lineage>
        <taxon>Bacteria</taxon>
        <taxon>Pseudomonadati</taxon>
        <taxon>Pseudomonadota</taxon>
        <taxon>Alphaproteobacteria</taxon>
        <taxon>Rhodobacterales</taxon>
        <taxon>Roseobacteraceae</taxon>
        <taxon>Parasulfitobacter</taxon>
    </lineage>
</organism>
<accession>A0ABX2ITY0</accession>
<protein>
    <recommendedName>
        <fullName evidence="4">Tetratricopeptide repeat-like domain-containing protein</fullName>
    </recommendedName>
</protein>
<keyword evidence="1" id="KW-0812">Transmembrane</keyword>
<dbReference type="EMBL" id="JABUFE010000012">
    <property type="protein sequence ID" value="NSX56356.1"/>
    <property type="molecule type" value="Genomic_DNA"/>
</dbReference>
<dbReference type="Proteomes" id="UP000777935">
    <property type="component" value="Unassembled WGS sequence"/>
</dbReference>
<evidence type="ECO:0000313" key="2">
    <source>
        <dbReference type="EMBL" id="NSX56356.1"/>
    </source>
</evidence>
<sequence>MSNNDSFIEEVSDEIKRDRMFGLLRKYGWIGIVAIFLLVGGAAFNEYRKAQQTQAAQATGDAIIAAFEVETPDERITALSAIDTNSDAVVIAQLILADSQIGTGDTDGAISTYDAIRNNDDLPAIYRDLATFKSLLLQGDAVDLDRRRSAFATLSAPGSAFRLLAEEQLALIEIETGEPDQALLRLQRILTDSDITSGLQRRVSQLIVSLGGELEAT</sequence>
<evidence type="ECO:0000256" key="1">
    <source>
        <dbReference type="SAM" id="Phobius"/>
    </source>
</evidence>
<feature type="transmembrane region" description="Helical" evidence="1">
    <location>
        <begin position="27"/>
        <end position="44"/>
    </location>
</feature>